<keyword evidence="1 2" id="KW-0238">DNA-binding</keyword>
<dbReference type="Pfam" id="PF00436">
    <property type="entry name" value="SSB"/>
    <property type="match status" value="1"/>
</dbReference>
<dbReference type="PANTHER" id="PTHR10302">
    <property type="entry name" value="SINGLE-STRANDED DNA-BINDING PROTEIN"/>
    <property type="match status" value="1"/>
</dbReference>
<organism evidence="3 4">
    <name type="scientific">Botryobasidium botryosum (strain FD-172 SS1)</name>
    <dbReference type="NCBI Taxonomy" id="930990"/>
    <lineage>
        <taxon>Eukaryota</taxon>
        <taxon>Fungi</taxon>
        <taxon>Dikarya</taxon>
        <taxon>Basidiomycota</taxon>
        <taxon>Agaricomycotina</taxon>
        <taxon>Agaricomycetes</taxon>
        <taxon>Cantharellales</taxon>
        <taxon>Botryobasidiaceae</taxon>
        <taxon>Botryobasidium</taxon>
    </lineage>
</organism>
<dbReference type="AlphaFoldDB" id="A0A067MGX8"/>
<gene>
    <name evidence="3" type="ORF">BOTBODRAFT_187771</name>
</gene>
<name>A0A067MGX8_BOTB1</name>
<dbReference type="Gene3D" id="2.40.50.140">
    <property type="entry name" value="Nucleic acid-binding proteins"/>
    <property type="match status" value="1"/>
</dbReference>
<protein>
    <recommendedName>
        <fullName evidence="5">Single-stranded DNA-binding protein</fullName>
    </recommendedName>
</protein>
<dbReference type="InterPro" id="IPR012340">
    <property type="entry name" value="NA-bd_OB-fold"/>
</dbReference>
<evidence type="ECO:0000256" key="1">
    <source>
        <dbReference type="ARBA" id="ARBA00023125"/>
    </source>
</evidence>
<dbReference type="PROSITE" id="PS50935">
    <property type="entry name" value="SSB"/>
    <property type="match status" value="1"/>
</dbReference>
<dbReference type="InParanoid" id="A0A067MGX8"/>
<dbReference type="InterPro" id="IPR000424">
    <property type="entry name" value="Primosome_PriB/ssb"/>
</dbReference>
<accession>A0A067MGX8</accession>
<proteinExistence type="predicted"/>
<dbReference type="PANTHER" id="PTHR10302:SF0">
    <property type="entry name" value="SINGLE-STRANDED DNA-BINDING PROTEIN, MITOCHONDRIAL"/>
    <property type="match status" value="1"/>
</dbReference>
<dbReference type="SUPFAM" id="SSF50249">
    <property type="entry name" value="Nucleic acid-binding proteins"/>
    <property type="match status" value="1"/>
</dbReference>
<evidence type="ECO:0000313" key="3">
    <source>
        <dbReference type="EMBL" id="KDQ14774.1"/>
    </source>
</evidence>
<dbReference type="GO" id="GO:0042645">
    <property type="term" value="C:mitochondrial nucleoid"/>
    <property type="evidence" value="ECO:0007669"/>
    <property type="project" value="TreeGrafter"/>
</dbReference>
<dbReference type="STRING" id="930990.A0A067MGX8"/>
<keyword evidence="4" id="KW-1185">Reference proteome</keyword>
<sequence length="150" mass="16660">MLRSSAFGAIARSARAFSTTPARAYDVARVTLVGTLVRDPEIKSSKNGKDYLAYTVATQQFPPPPVGEDGTRPQGRTNWHRVLCFVPSMHERLLNLTKGTRVFVEASLDVREPVADAEPGSFDAQRHVMLRHDFLRVIGLPRQNKGEDAE</sequence>
<dbReference type="Proteomes" id="UP000027195">
    <property type="component" value="Unassembled WGS sequence"/>
</dbReference>
<dbReference type="InterPro" id="IPR011344">
    <property type="entry name" value="ssDNA-bd"/>
</dbReference>
<dbReference type="GO" id="GO:0006264">
    <property type="term" value="P:mitochondrial DNA replication"/>
    <property type="evidence" value="ECO:0007669"/>
    <property type="project" value="TreeGrafter"/>
</dbReference>
<dbReference type="FunCoup" id="A0A067MGX8">
    <property type="interactions" value="36"/>
</dbReference>
<dbReference type="OrthoDB" id="1078367at2759"/>
<reference evidence="4" key="1">
    <citation type="journal article" date="2014" name="Proc. Natl. Acad. Sci. U.S.A.">
        <title>Extensive sampling of basidiomycete genomes demonstrates inadequacy of the white-rot/brown-rot paradigm for wood decay fungi.</title>
        <authorList>
            <person name="Riley R."/>
            <person name="Salamov A.A."/>
            <person name="Brown D.W."/>
            <person name="Nagy L.G."/>
            <person name="Floudas D."/>
            <person name="Held B.W."/>
            <person name="Levasseur A."/>
            <person name="Lombard V."/>
            <person name="Morin E."/>
            <person name="Otillar R."/>
            <person name="Lindquist E.A."/>
            <person name="Sun H."/>
            <person name="LaButti K.M."/>
            <person name="Schmutz J."/>
            <person name="Jabbour D."/>
            <person name="Luo H."/>
            <person name="Baker S.E."/>
            <person name="Pisabarro A.G."/>
            <person name="Walton J.D."/>
            <person name="Blanchette R.A."/>
            <person name="Henrissat B."/>
            <person name="Martin F."/>
            <person name="Cullen D."/>
            <person name="Hibbett D.S."/>
            <person name="Grigoriev I.V."/>
        </authorList>
    </citation>
    <scope>NUCLEOTIDE SEQUENCE [LARGE SCALE GENOMIC DNA]</scope>
    <source>
        <strain evidence="4">FD-172 SS1</strain>
    </source>
</reference>
<dbReference type="GO" id="GO:0003697">
    <property type="term" value="F:single-stranded DNA binding"/>
    <property type="evidence" value="ECO:0007669"/>
    <property type="project" value="InterPro"/>
</dbReference>
<dbReference type="HOGENOM" id="CLU_126647_2_0_1"/>
<evidence type="ECO:0000256" key="2">
    <source>
        <dbReference type="PROSITE-ProRule" id="PRU00252"/>
    </source>
</evidence>
<evidence type="ECO:0000313" key="4">
    <source>
        <dbReference type="Proteomes" id="UP000027195"/>
    </source>
</evidence>
<dbReference type="CDD" id="cd04496">
    <property type="entry name" value="SSB_OBF"/>
    <property type="match status" value="1"/>
</dbReference>
<evidence type="ECO:0008006" key="5">
    <source>
        <dbReference type="Google" id="ProtNLM"/>
    </source>
</evidence>
<dbReference type="EMBL" id="KL198036">
    <property type="protein sequence ID" value="KDQ14774.1"/>
    <property type="molecule type" value="Genomic_DNA"/>
</dbReference>